<dbReference type="PANTHER" id="PTHR14304:SF11">
    <property type="entry name" value="SAP DOMAIN-CONTAINING PROTEIN"/>
    <property type="match status" value="1"/>
</dbReference>
<name>A0A843WZ99_COLES</name>
<evidence type="ECO:0000256" key="1">
    <source>
        <dbReference type="ARBA" id="ARBA00023054"/>
    </source>
</evidence>
<keyword evidence="1" id="KW-0175">Coiled coil</keyword>
<dbReference type="PANTHER" id="PTHR14304">
    <property type="entry name" value="CELL DIVISION CYCLE AND APOPTOSIS REGULATOR PROTEIN"/>
    <property type="match status" value="1"/>
</dbReference>
<dbReference type="FunFam" id="1.10.238.10:FF:000157">
    <property type="entry name" value="ATP/GTP-binding protein family"/>
    <property type="match status" value="1"/>
</dbReference>
<organism evidence="5 6">
    <name type="scientific">Colocasia esculenta</name>
    <name type="common">Wild taro</name>
    <name type="synonym">Arum esculentum</name>
    <dbReference type="NCBI Taxonomy" id="4460"/>
    <lineage>
        <taxon>Eukaryota</taxon>
        <taxon>Viridiplantae</taxon>
        <taxon>Streptophyta</taxon>
        <taxon>Embryophyta</taxon>
        <taxon>Tracheophyta</taxon>
        <taxon>Spermatophyta</taxon>
        <taxon>Magnoliopsida</taxon>
        <taxon>Liliopsida</taxon>
        <taxon>Araceae</taxon>
        <taxon>Aroideae</taxon>
        <taxon>Colocasieae</taxon>
        <taxon>Colocasia</taxon>
    </lineage>
</organism>
<feature type="compositionally biased region" description="Polar residues" evidence="2">
    <location>
        <begin position="312"/>
        <end position="322"/>
    </location>
</feature>
<feature type="compositionally biased region" description="Acidic residues" evidence="2">
    <location>
        <begin position="845"/>
        <end position="874"/>
    </location>
</feature>
<feature type="compositionally biased region" description="Basic and acidic residues" evidence="2">
    <location>
        <begin position="593"/>
        <end position="630"/>
    </location>
</feature>
<proteinExistence type="predicted"/>
<dbReference type="AlphaFoldDB" id="A0A843WZ99"/>
<reference evidence="5" key="1">
    <citation type="submission" date="2017-07" db="EMBL/GenBank/DDBJ databases">
        <title>Taro Niue Genome Assembly and Annotation.</title>
        <authorList>
            <person name="Atibalentja N."/>
            <person name="Keating K."/>
            <person name="Fields C.J."/>
        </authorList>
    </citation>
    <scope>NUCLEOTIDE SEQUENCE</scope>
    <source>
        <strain evidence="5">Niue_2</strain>
        <tissue evidence="5">Leaf</tissue>
    </source>
</reference>
<dbReference type="GO" id="GO:0006355">
    <property type="term" value="P:regulation of DNA-templated transcription"/>
    <property type="evidence" value="ECO:0007669"/>
    <property type="project" value="InterPro"/>
</dbReference>
<keyword evidence="3" id="KW-0732">Signal</keyword>
<feature type="compositionally biased region" description="Basic and acidic residues" evidence="2">
    <location>
        <begin position="775"/>
        <end position="807"/>
    </location>
</feature>
<dbReference type="OrthoDB" id="21006at2759"/>
<gene>
    <name evidence="5" type="ORF">Taro_046470</name>
</gene>
<evidence type="ECO:0000313" key="6">
    <source>
        <dbReference type="Proteomes" id="UP000652761"/>
    </source>
</evidence>
<feature type="compositionally biased region" description="Basic and acidic residues" evidence="2">
    <location>
        <begin position="552"/>
        <end position="567"/>
    </location>
</feature>
<dbReference type="Proteomes" id="UP000652761">
    <property type="component" value="Unassembled WGS sequence"/>
</dbReference>
<dbReference type="PROSITE" id="PS50222">
    <property type="entry name" value="EF_HAND_2"/>
    <property type="match status" value="1"/>
</dbReference>
<evidence type="ECO:0000256" key="3">
    <source>
        <dbReference type="SAM" id="SignalP"/>
    </source>
</evidence>
<feature type="chain" id="PRO_5032591936" description="EF-hand domain-containing protein" evidence="3">
    <location>
        <begin position="27"/>
        <end position="1018"/>
    </location>
</feature>
<dbReference type="EMBL" id="NMUH01005728">
    <property type="protein sequence ID" value="MQM13546.1"/>
    <property type="molecule type" value="Genomic_DNA"/>
</dbReference>
<feature type="domain" description="EF-hand" evidence="4">
    <location>
        <begin position="948"/>
        <end position="983"/>
    </location>
</feature>
<feature type="compositionally biased region" description="Polar residues" evidence="2">
    <location>
        <begin position="808"/>
        <end position="820"/>
    </location>
</feature>
<keyword evidence="6" id="KW-1185">Reference proteome</keyword>
<feature type="region of interest" description="Disordered" evidence="2">
    <location>
        <begin position="769"/>
        <end position="943"/>
    </location>
</feature>
<dbReference type="InterPro" id="IPR025954">
    <property type="entry name" value="DBC1/CARP1_inactive_NUDIX"/>
</dbReference>
<comment type="caution">
    <text evidence="5">The sequence shown here is derived from an EMBL/GenBank/DDBJ whole genome shotgun (WGS) entry which is preliminary data.</text>
</comment>
<feature type="compositionally biased region" description="Basic and acidic residues" evidence="2">
    <location>
        <begin position="834"/>
        <end position="844"/>
    </location>
</feature>
<evidence type="ECO:0000256" key="2">
    <source>
        <dbReference type="SAM" id="MobiDB-lite"/>
    </source>
</evidence>
<dbReference type="SUPFAM" id="SSF47473">
    <property type="entry name" value="EF-hand"/>
    <property type="match status" value="1"/>
</dbReference>
<dbReference type="InterPro" id="IPR045353">
    <property type="entry name" value="LAIKA"/>
</dbReference>
<dbReference type="InterPro" id="IPR002048">
    <property type="entry name" value="EF_hand_dom"/>
</dbReference>
<feature type="signal peptide" evidence="3">
    <location>
        <begin position="1"/>
        <end position="26"/>
    </location>
</feature>
<dbReference type="Pfam" id="PF19256">
    <property type="entry name" value="LAIKA"/>
    <property type="match status" value="1"/>
</dbReference>
<sequence length="1018" mass="113468">MDAHRLCWSQLLFLIRLSAQKTPASAYLYYPLAGFFVRSLFTTSAEDRLQPLLTLWAGSGIQARQERLRCSLLLHRKQVREPPTSGRRSDLVETTFSGLGSPPLATPFPEFLPLAASQANYAELMPEYSWNGESREKVATLDSCCTGSRSGSLLLLVILMSGISSDALEELCADKSYDDRIPHVNNILKFAILRKDRSFMAVGGRWNVSIDGGDPSIDNSSLVQTAKRYLKDFTQLDLVNCQNWNQFLEIHYDRVGEDGLFSHKEITIIYLPNLSNCLPALDLWRTQWLEHKRMTAEKEQLAHTRKKKSSETDSTQGDSMPNISEKAVHDAKNVTIKVEDGLERRESEGSPSEMVADVKKVENVKDVIEPKENVTAVSVTGNKELIKKGEIETGKETTSDMASVQDGVSVPATTVKQPAKRRVIKKVVIGKAVNNKAAIEETLPTDAEKKEENNLEGKQGKTEDVIQQDLSPANVKTFVRKKIVKKIPAKAVQNEDKVLETSGVQTQSVAEKETVVKADDNCEQAGNPVKEATPKATGKKKIIKRVIRKKVMKVDKGESADGKHAGGKDPGVATGVENVKAEVRIADIANVAKKTEDKPTNESKEVNVEKQEGGPKTHGEMRKEDEKNAKSDNNPKGGDNMPGDGVESKAAKDQDLKKGDENSKKEKVKDEKKADSKLKSREVSKEKKIETPPKQPGLFLQTKQSKDYKIRSVSLSLDGLLDYTEKDIEESTFEVLSLFAESLSEMLQLEMGRRLLSFLQKLRIKFVTKRNQRKRERDENDVKNEKDASSKKRSKLVDDAKVEDEPTKSVTQDASATNSAAEIDKNDNSTSAFDESKAENKIEGGLEDDYEEPEELSDYDEEMDDAPPDNDAAEELQRETTDTKVESDTKTEKLGTKTEKSAAHEKKEEDTDKKSGNEISKVDGKNDSQKPVDNGTDLGGKADSDKVLVDKELLQAFRYFDRNRVGFIKVEDLRTIIHNLGMFLSHRDVKELVQSALLESNTGRDNRILYSKLVRMSV</sequence>
<accession>A0A843WZ99</accession>
<feature type="compositionally biased region" description="Basic and acidic residues" evidence="2">
    <location>
        <begin position="646"/>
        <end position="691"/>
    </location>
</feature>
<evidence type="ECO:0000259" key="4">
    <source>
        <dbReference type="PROSITE" id="PS50222"/>
    </source>
</evidence>
<dbReference type="InterPro" id="IPR011992">
    <property type="entry name" value="EF-hand-dom_pair"/>
</dbReference>
<feature type="compositionally biased region" description="Basic and acidic residues" evidence="2">
    <location>
        <begin position="875"/>
        <end position="930"/>
    </location>
</feature>
<dbReference type="SMART" id="SM01122">
    <property type="entry name" value="DBC1"/>
    <property type="match status" value="1"/>
</dbReference>
<protein>
    <recommendedName>
        <fullName evidence="4">EF-hand domain-containing protein</fullName>
    </recommendedName>
</protein>
<dbReference type="GO" id="GO:0005634">
    <property type="term" value="C:nucleus"/>
    <property type="evidence" value="ECO:0007669"/>
    <property type="project" value="TreeGrafter"/>
</dbReference>
<dbReference type="InterPro" id="IPR025224">
    <property type="entry name" value="CCAR1/CCAR2"/>
</dbReference>
<dbReference type="GO" id="GO:0005509">
    <property type="term" value="F:calcium ion binding"/>
    <property type="evidence" value="ECO:0007669"/>
    <property type="project" value="InterPro"/>
</dbReference>
<feature type="region of interest" description="Disordered" evidence="2">
    <location>
        <begin position="298"/>
        <end position="330"/>
    </location>
</feature>
<dbReference type="Pfam" id="PF14443">
    <property type="entry name" value="DBC1"/>
    <property type="match status" value="1"/>
</dbReference>
<evidence type="ECO:0000313" key="5">
    <source>
        <dbReference type="EMBL" id="MQM13546.1"/>
    </source>
</evidence>
<dbReference type="Gene3D" id="1.10.238.10">
    <property type="entry name" value="EF-hand"/>
    <property type="match status" value="1"/>
</dbReference>
<feature type="compositionally biased region" description="Basic residues" evidence="2">
    <location>
        <begin position="537"/>
        <end position="551"/>
    </location>
</feature>
<feature type="region of interest" description="Disordered" evidence="2">
    <location>
        <begin position="522"/>
        <end position="705"/>
    </location>
</feature>